<accession>A0A4Q7J570</accession>
<evidence type="ECO:0000256" key="1">
    <source>
        <dbReference type="SAM" id="MobiDB-lite"/>
    </source>
</evidence>
<evidence type="ECO:0000313" key="2">
    <source>
        <dbReference type="EMBL" id="RZQ61978.1"/>
    </source>
</evidence>
<dbReference type="EMBL" id="SFCC01000010">
    <property type="protein sequence ID" value="RZQ61978.1"/>
    <property type="molecule type" value="Genomic_DNA"/>
</dbReference>
<dbReference type="RefSeq" id="WP_130477071.1">
    <property type="nucleotide sequence ID" value="NZ_SFCC01000010.1"/>
</dbReference>
<dbReference type="Proteomes" id="UP000292003">
    <property type="component" value="Unassembled WGS sequence"/>
</dbReference>
<name>A0A4Q7J570_9PSEU</name>
<evidence type="ECO:0000313" key="3">
    <source>
        <dbReference type="Proteomes" id="UP000292003"/>
    </source>
</evidence>
<reference evidence="2 3" key="1">
    <citation type="submission" date="2019-02" db="EMBL/GenBank/DDBJ databases">
        <title>Draft genome sequence of Amycolatopsis sp. 8-3EHSu isolated from roots of Suaeda maritima.</title>
        <authorList>
            <person name="Duangmal K."/>
            <person name="Chantavorakit T."/>
        </authorList>
    </citation>
    <scope>NUCLEOTIDE SEQUENCE [LARGE SCALE GENOMIC DNA]</scope>
    <source>
        <strain evidence="2 3">8-3EHSu</strain>
    </source>
</reference>
<protein>
    <submittedName>
        <fullName evidence="2">Uncharacterized protein</fullName>
    </submittedName>
</protein>
<dbReference type="AlphaFoldDB" id="A0A4Q7J570"/>
<dbReference type="OrthoDB" id="3636448at2"/>
<gene>
    <name evidence="2" type="ORF">EWH70_20445</name>
</gene>
<keyword evidence="3" id="KW-1185">Reference proteome</keyword>
<comment type="caution">
    <text evidence="2">The sequence shown here is derived from an EMBL/GenBank/DDBJ whole genome shotgun (WGS) entry which is preliminary data.</text>
</comment>
<feature type="region of interest" description="Disordered" evidence="1">
    <location>
        <begin position="72"/>
        <end position="165"/>
    </location>
</feature>
<feature type="compositionally biased region" description="Low complexity" evidence="1">
    <location>
        <begin position="128"/>
        <end position="165"/>
    </location>
</feature>
<proteinExistence type="predicted"/>
<sequence length="165" mass="17229">MKDEMSVDELLEREGWVQHVPPPPPRSRWRVFAVMAAVVLGCGVAALVVRGGPSEPLAEPAPQGIDIIKYPWQPTGVAGPDATAVTEEPGGAGGDSGFEILPTEEETTSSRTSRTTTPPPDTGEETTSEPSSSNPGGQPPTSSSSQRPTTTTTSKKPCLLPPLIC</sequence>
<organism evidence="2 3">
    <name type="scientific">Amycolatopsis suaedae</name>
    <dbReference type="NCBI Taxonomy" id="2510978"/>
    <lineage>
        <taxon>Bacteria</taxon>
        <taxon>Bacillati</taxon>
        <taxon>Actinomycetota</taxon>
        <taxon>Actinomycetes</taxon>
        <taxon>Pseudonocardiales</taxon>
        <taxon>Pseudonocardiaceae</taxon>
        <taxon>Amycolatopsis</taxon>
    </lineage>
</organism>